<gene>
    <name evidence="1" type="ORF">THII_3374</name>
</gene>
<dbReference type="HOGENOM" id="CLU_136789_0_0_6"/>
<dbReference type="EMBL" id="AP014633">
    <property type="protein sequence ID" value="BAP57671.1"/>
    <property type="molecule type" value="Genomic_DNA"/>
</dbReference>
<dbReference type="InterPro" id="IPR036513">
    <property type="entry name" value="STAS_dom_sf"/>
</dbReference>
<proteinExistence type="predicted"/>
<dbReference type="STRING" id="40754.THII_3374"/>
<reference evidence="1" key="1">
    <citation type="journal article" date="2014" name="ISME J.">
        <title>Ecophysiology of Thioploca ingrica as revealed by the complete genome sequence supplemented with proteomic evidence.</title>
        <authorList>
            <person name="Kojima H."/>
            <person name="Ogura Y."/>
            <person name="Yamamoto N."/>
            <person name="Togashi T."/>
            <person name="Mori H."/>
            <person name="Watanabe T."/>
            <person name="Nemoto F."/>
            <person name="Kurokawa K."/>
            <person name="Hayashi T."/>
            <person name="Fukui M."/>
        </authorList>
    </citation>
    <scope>NUCLEOTIDE SEQUENCE [LARGE SCALE GENOMIC DNA]</scope>
</reference>
<dbReference type="Proteomes" id="UP000031623">
    <property type="component" value="Chromosome"/>
</dbReference>
<evidence type="ECO:0008006" key="3">
    <source>
        <dbReference type="Google" id="ProtNLM"/>
    </source>
</evidence>
<name>A0A090BVY6_9GAMM</name>
<protein>
    <recommendedName>
        <fullName evidence="3">STAS domain-containing protein</fullName>
    </recommendedName>
</protein>
<keyword evidence="2" id="KW-1185">Reference proteome</keyword>
<accession>A0A090BVY6</accession>
<evidence type="ECO:0000313" key="2">
    <source>
        <dbReference type="Proteomes" id="UP000031623"/>
    </source>
</evidence>
<evidence type="ECO:0000313" key="1">
    <source>
        <dbReference type="EMBL" id="BAP57671.1"/>
    </source>
</evidence>
<dbReference type="SUPFAM" id="SSF52091">
    <property type="entry name" value="SpoIIaa-like"/>
    <property type="match status" value="1"/>
</dbReference>
<dbReference type="AlphaFoldDB" id="A0A090BVY6"/>
<dbReference type="KEGG" id="tig:THII_3374"/>
<dbReference type="NCBIfam" id="NF047705">
    <property type="entry name" value="slr1659_superfam"/>
    <property type="match status" value="1"/>
</dbReference>
<sequence>MEIKTEEYRVVSIIDYHTTQVTFEGELRLPSIDEYESIAELLNQVVIAAPSQLILDLRQLSSLNSSGIIVLATFVIDIGEQKTIHMIVQGSQEITWQVKALKNFRRLMPNLQLEWK</sequence>
<organism evidence="1 2">
    <name type="scientific">Thioploca ingrica</name>
    <dbReference type="NCBI Taxonomy" id="40754"/>
    <lineage>
        <taxon>Bacteria</taxon>
        <taxon>Pseudomonadati</taxon>
        <taxon>Pseudomonadota</taxon>
        <taxon>Gammaproteobacteria</taxon>
        <taxon>Thiotrichales</taxon>
        <taxon>Thiotrichaceae</taxon>
        <taxon>Thioploca</taxon>
    </lineage>
</organism>
<dbReference type="OrthoDB" id="9805711at2"/>
<dbReference type="Gene3D" id="3.30.750.24">
    <property type="entry name" value="STAS domain"/>
    <property type="match status" value="1"/>
</dbReference>